<dbReference type="GO" id="GO:0016740">
    <property type="term" value="F:transferase activity"/>
    <property type="evidence" value="ECO:0007669"/>
    <property type="project" value="UniProtKB-KW"/>
</dbReference>
<comment type="caution">
    <text evidence="2">The sequence shown here is derived from an EMBL/GenBank/DDBJ whole genome shotgun (WGS) entry which is preliminary data.</text>
</comment>
<dbReference type="PANTHER" id="PTHR36836">
    <property type="entry name" value="COLANIC ACID BIOSYNTHESIS PROTEIN WCAK"/>
    <property type="match status" value="1"/>
</dbReference>
<dbReference type="InterPro" id="IPR007345">
    <property type="entry name" value="Polysacch_pyruvyl_Trfase"/>
</dbReference>
<evidence type="ECO:0000259" key="1">
    <source>
        <dbReference type="Pfam" id="PF04230"/>
    </source>
</evidence>
<dbReference type="AlphaFoldDB" id="A0A6L7GVV4"/>
<evidence type="ECO:0000313" key="3">
    <source>
        <dbReference type="Proteomes" id="UP000475545"/>
    </source>
</evidence>
<organism evidence="2 3">
    <name type="scientific">Gordonia mangrovi</name>
    <dbReference type="NCBI Taxonomy" id="2665643"/>
    <lineage>
        <taxon>Bacteria</taxon>
        <taxon>Bacillati</taxon>
        <taxon>Actinomycetota</taxon>
        <taxon>Actinomycetes</taxon>
        <taxon>Mycobacteriales</taxon>
        <taxon>Gordoniaceae</taxon>
        <taxon>Gordonia</taxon>
    </lineage>
</organism>
<keyword evidence="2" id="KW-0808">Transferase</keyword>
<gene>
    <name evidence="2" type="ORF">GIY30_22185</name>
</gene>
<evidence type="ECO:0000313" key="2">
    <source>
        <dbReference type="EMBL" id="MXP24050.1"/>
    </source>
</evidence>
<dbReference type="Pfam" id="PF04230">
    <property type="entry name" value="PS_pyruv_trans"/>
    <property type="match status" value="1"/>
</dbReference>
<protein>
    <submittedName>
        <fullName evidence="2">Polysaccharide pyruvyl transferase family protein</fullName>
    </submittedName>
</protein>
<dbReference type="EMBL" id="WMBR01000008">
    <property type="protein sequence ID" value="MXP24050.1"/>
    <property type="molecule type" value="Genomic_DNA"/>
</dbReference>
<dbReference type="PANTHER" id="PTHR36836:SF1">
    <property type="entry name" value="COLANIC ACID BIOSYNTHESIS PROTEIN WCAK"/>
    <property type="match status" value="1"/>
</dbReference>
<feature type="domain" description="Polysaccharide pyruvyl transferase" evidence="1">
    <location>
        <begin position="40"/>
        <end position="232"/>
    </location>
</feature>
<proteinExistence type="predicted"/>
<sequence length="420" mass="45552">MGNIPWVPVPGVPAAIRDRVRARRGYEEIIYLISPAGWPNYGDELIARSWLRHLARTRPRALVVLDCHNPGQAGLLLRGIHPRAVFVDTLWQLTQYASNRTRTDGPDPDAPWDWVADAATRFGPAPRLAEGVDVFRRASSVHLLGGGYLNAVWPHHISLVAAVAELVRSTGVPAYATGQGLQPLAGEPARSVLLKAVEEFSVFDVRDAASLEALAGTPAVRRTGDDAWLGLDGRDAFHMPKNPAAGGGVTLCVQGDLTEDFTMRGRSGAAALAEFVRATLDAWEVPGDAVTVVEGIPGRDRDVPVRLGDRLTGARTIPFLDLWRRGLPVGAGDTWISTRFHPHLVAAAAGDSGVAVIPRRDYYATKHESLVASGSRWTVVDDPEVIPDRPTTGGFDPDARARLVADKRALADRLYPRRRF</sequence>
<name>A0A6L7GVV4_9ACTN</name>
<reference evidence="2 3" key="1">
    <citation type="submission" date="2019-11" db="EMBL/GenBank/DDBJ databases">
        <title>Gordonia sp. nov., a novel actinobacterium isolated from mangrove soil in Hainan.</title>
        <authorList>
            <person name="Huang X."/>
            <person name="Xie Y."/>
            <person name="Chu X."/>
            <person name="Xiao K."/>
        </authorList>
    </citation>
    <scope>NUCLEOTIDE SEQUENCE [LARGE SCALE GENOMIC DNA]</scope>
    <source>
        <strain evidence="2 3">HNM0687</strain>
    </source>
</reference>
<accession>A0A6L7GVV4</accession>
<keyword evidence="3" id="KW-1185">Reference proteome</keyword>
<dbReference type="Proteomes" id="UP000475545">
    <property type="component" value="Unassembled WGS sequence"/>
</dbReference>